<dbReference type="AlphaFoldDB" id="A0A835UBD4"/>
<keyword evidence="4" id="KW-1185">Reference proteome</keyword>
<gene>
    <name evidence="2" type="ORF">HPP92_025787</name>
    <name evidence="3" type="ORF">HPP92_025795</name>
</gene>
<dbReference type="Proteomes" id="UP000636800">
    <property type="component" value="Unassembled WGS sequence"/>
</dbReference>
<organism evidence="3 4">
    <name type="scientific">Vanilla planifolia</name>
    <name type="common">Vanilla</name>
    <dbReference type="NCBI Taxonomy" id="51239"/>
    <lineage>
        <taxon>Eukaryota</taxon>
        <taxon>Viridiplantae</taxon>
        <taxon>Streptophyta</taxon>
        <taxon>Embryophyta</taxon>
        <taxon>Tracheophyta</taxon>
        <taxon>Spermatophyta</taxon>
        <taxon>Magnoliopsida</taxon>
        <taxon>Liliopsida</taxon>
        <taxon>Asparagales</taxon>
        <taxon>Orchidaceae</taxon>
        <taxon>Vanilloideae</taxon>
        <taxon>Vanilleae</taxon>
        <taxon>Vanilla</taxon>
    </lineage>
</organism>
<dbReference type="OrthoDB" id="44067at2759"/>
<sequence length="123" mass="13647">MFSMVLDGVEMGSAPLKQRRNFSSRKVPVPKQTSEKSAHGSSPEPAEDTSEHSWRNWNGNAVSNGNQNFVGSRIVDIVQRKCKNVISKLQRKIDKSGSQILPVLSDLWKKNDTSSFVGKTTES</sequence>
<proteinExistence type="predicted"/>
<feature type="region of interest" description="Disordered" evidence="1">
    <location>
        <begin position="13"/>
        <end position="65"/>
    </location>
</feature>
<comment type="caution">
    <text evidence="3">The sequence shown here is derived from an EMBL/GenBank/DDBJ whole genome shotgun (WGS) entry which is preliminary data.</text>
</comment>
<evidence type="ECO:0000256" key="1">
    <source>
        <dbReference type="SAM" id="MobiDB-lite"/>
    </source>
</evidence>
<dbReference type="EMBL" id="JADCNL010000014">
    <property type="protein sequence ID" value="KAG0453123.1"/>
    <property type="molecule type" value="Genomic_DNA"/>
</dbReference>
<evidence type="ECO:0000313" key="3">
    <source>
        <dbReference type="EMBL" id="KAG0453131.1"/>
    </source>
</evidence>
<protein>
    <submittedName>
        <fullName evidence="3">Uncharacterized protein</fullName>
    </submittedName>
</protein>
<dbReference type="EMBL" id="JADCNL010000014">
    <property type="protein sequence ID" value="KAG0453131.1"/>
    <property type="molecule type" value="Genomic_DNA"/>
</dbReference>
<feature type="compositionally biased region" description="Polar residues" evidence="1">
    <location>
        <begin position="55"/>
        <end position="65"/>
    </location>
</feature>
<name>A0A835UBD4_VANPL</name>
<evidence type="ECO:0000313" key="4">
    <source>
        <dbReference type="Proteomes" id="UP000636800"/>
    </source>
</evidence>
<accession>A0A835UBD4</accession>
<evidence type="ECO:0000313" key="2">
    <source>
        <dbReference type="EMBL" id="KAG0453123.1"/>
    </source>
</evidence>
<reference evidence="3 4" key="1">
    <citation type="journal article" date="2020" name="Nat. Food">
        <title>A phased Vanilla planifolia genome enables genetic improvement of flavour and production.</title>
        <authorList>
            <person name="Hasing T."/>
            <person name="Tang H."/>
            <person name="Brym M."/>
            <person name="Khazi F."/>
            <person name="Huang T."/>
            <person name="Chambers A.H."/>
        </authorList>
    </citation>
    <scope>NUCLEOTIDE SEQUENCE [LARGE SCALE GENOMIC DNA]</scope>
    <source>
        <tissue evidence="3">Leaf</tissue>
    </source>
</reference>